<evidence type="ECO:0000313" key="9">
    <source>
        <dbReference type="Proteomes" id="UP001302329"/>
    </source>
</evidence>
<dbReference type="PRINTS" id="PR01439">
    <property type="entry name" value="CELLSNTHASEA"/>
</dbReference>
<dbReference type="Pfam" id="PF13641">
    <property type="entry name" value="Glyco_tranf_2_3"/>
    <property type="match status" value="1"/>
</dbReference>
<evidence type="ECO:0000256" key="3">
    <source>
        <dbReference type="ARBA" id="ARBA00022679"/>
    </source>
</evidence>
<dbReference type="InterPro" id="IPR050321">
    <property type="entry name" value="Glycosyltr_2/OpgH_subfam"/>
</dbReference>
<dbReference type="CDD" id="cd06421">
    <property type="entry name" value="CESA_CelA_like"/>
    <property type="match status" value="1"/>
</dbReference>
<feature type="transmembrane region" description="Helical" evidence="7">
    <location>
        <begin position="435"/>
        <end position="456"/>
    </location>
</feature>
<keyword evidence="4 7" id="KW-0812">Transmembrane</keyword>
<sequence>MTRLPWAVLLLTLLGARYLSWRLSASLNLATPLSTTLSLLTLAAELVLLAGFFLQLWFTLLPQRPAPAAGPIPMPAPAIDVLVPSCGEPADLVERCLRGCLAMDYPALTVWLLDDAGRPELAELCDRLGCRYLAREDHAHAKAGNLNHGLRHCQGDLVAVFDADVVPLRPFLSRTVGLFTDASVGFVQTPQSYMNADPVMRNLRLERWLLPDEESFYRWIQPTRQNLNAVVCAGTSFVMRRDALERVGGFETATPSEDLATGIRITAAGYRNHYVSEKLSAGLAPFTAAAMARQRCRWGSGSLQTLRTGADPLRIPGLSPLQRLAYSEGILHWFSFPAQLVLLCTPLSLGLLGIAPILIGGEALVSVALPFFLCQVLLTRWLSGHARAAILPELYRWIFLLPICAAVVSTALGRPRRFRVTPKAVAGIGATGPDVGLLLPLLVLLGLQLLALGNLASGRQPLLAGQGAALPVSATTLGVLLGWSLLNGLLLLLAIRSCWDRPRSDGVPWFALSLPVRLHHQGGMVPGRLQAISATGAELSLESGVDSRRLEASGPLTLEGLLPGQTLPFVPVAQRAAAVGGTWGPLTPLLRDQLETLLYRREGLWPTLRAPFELRTLPLVLLRTLQRIRPESWFRRSLIPQLPPLEALPLPRHADRPARAAVPDHVQ</sequence>
<reference evidence="8 9" key="1">
    <citation type="submission" date="2023-12" db="EMBL/GenBank/DDBJ databases">
        <title>Baltic Sea Cyanobacteria.</title>
        <authorList>
            <person name="Delbaje E."/>
            <person name="Fewer D.P."/>
            <person name="Shishido T.K."/>
        </authorList>
    </citation>
    <scope>NUCLEOTIDE SEQUENCE [LARGE SCALE GENOMIC DNA]</scope>
    <source>
        <strain evidence="8 9">UHCC 0281</strain>
    </source>
</reference>
<dbReference type="EC" id="2.4.-.-" evidence="8"/>
<protein>
    <submittedName>
        <fullName evidence="8">Glycosyltransferase</fullName>
        <ecNumber evidence="8">2.4.-.-</ecNumber>
    </submittedName>
</protein>
<dbReference type="RefSeq" id="WP_323355623.1">
    <property type="nucleotide sequence ID" value="NZ_JAYGHY010000005.1"/>
</dbReference>
<evidence type="ECO:0000313" key="8">
    <source>
        <dbReference type="EMBL" id="MEA5441489.1"/>
    </source>
</evidence>
<evidence type="ECO:0000256" key="7">
    <source>
        <dbReference type="SAM" id="Phobius"/>
    </source>
</evidence>
<comment type="subcellular location">
    <subcellularLocation>
        <location evidence="1">Membrane</location>
        <topology evidence="1">Multi-pass membrane protein</topology>
    </subcellularLocation>
</comment>
<dbReference type="PANTHER" id="PTHR43867">
    <property type="entry name" value="CELLULOSE SYNTHASE CATALYTIC SUBUNIT A [UDP-FORMING]"/>
    <property type="match status" value="1"/>
</dbReference>
<accession>A0ABU5SSI2</accession>
<evidence type="ECO:0000256" key="5">
    <source>
        <dbReference type="ARBA" id="ARBA00022989"/>
    </source>
</evidence>
<keyword evidence="9" id="KW-1185">Reference proteome</keyword>
<feature type="transmembrane region" description="Helical" evidence="7">
    <location>
        <begin position="394"/>
        <end position="415"/>
    </location>
</feature>
<evidence type="ECO:0000256" key="2">
    <source>
        <dbReference type="ARBA" id="ARBA00022676"/>
    </source>
</evidence>
<dbReference type="InterPro" id="IPR003919">
    <property type="entry name" value="Cell_synth_A"/>
</dbReference>
<dbReference type="EMBL" id="JAYGHY010000005">
    <property type="protein sequence ID" value="MEA5441489.1"/>
    <property type="molecule type" value="Genomic_DNA"/>
</dbReference>
<feature type="transmembrane region" description="Helical" evidence="7">
    <location>
        <begin position="38"/>
        <end position="58"/>
    </location>
</feature>
<organism evidence="8 9">
    <name type="scientific">Cyanobium gracile UHCC 0281</name>
    <dbReference type="NCBI Taxonomy" id="3110309"/>
    <lineage>
        <taxon>Bacteria</taxon>
        <taxon>Bacillati</taxon>
        <taxon>Cyanobacteriota</taxon>
        <taxon>Cyanophyceae</taxon>
        <taxon>Synechococcales</taxon>
        <taxon>Prochlorococcaceae</taxon>
        <taxon>Cyanobium</taxon>
    </lineage>
</organism>
<name>A0ABU5SSI2_9CYAN</name>
<feature type="transmembrane region" description="Helical" evidence="7">
    <location>
        <begin position="340"/>
        <end position="359"/>
    </location>
</feature>
<evidence type="ECO:0000256" key="6">
    <source>
        <dbReference type="ARBA" id="ARBA00023136"/>
    </source>
</evidence>
<feature type="transmembrane region" description="Helical" evidence="7">
    <location>
        <begin position="468"/>
        <end position="495"/>
    </location>
</feature>
<dbReference type="SUPFAM" id="SSF53448">
    <property type="entry name" value="Nucleotide-diphospho-sugar transferases"/>
    <property type="match status" value="1"/>
</dbReference>
<dbReference type="GO" id="GO:0016757">
    <property type="term" value="F:glycosyltransferase activity"/>
    <property type="evidence" value="ECO:0007669"/>
    <property type="project" value="UniProtKB-KW"/>
</dbReference>
<keyword evidence="6 7" id="KW-0472">Membrane</keyword>
<evidence type="ECO:0000256" key="1">
    <source>
        <dbReference type="ARBA" id="ARBA00004141"/>
    </source>
</evidence>
<dbReference type="InterPro" id="IPR029044">
    <property type="entry name" value="Nucleotide-diphossugar_trans"/>
</dbReference>
<comment type="caution">
    <text evidence="8">The sequence shown here is derived from an EMBL/GenBank/DDBJ whole genome shotgun (WGS) entry which is preliminary data.</text>
</comment>
<dbReference type="Gene3D" id="3.90.550.10">
    <property type="entry name" value="Spore Coat Polysaccharide Biosynthesis Protein SpsA, Chain A"/>
    <property type="match status" value="1"/>
</dbReference>
<keyword evidence="5 7" id="KW-1133">Transmembrane helix</keyword>
<feature type="transmembrane region" description="Helical" evidence="7">
    <location>
        <begin position="365"/>
        <end position="382"/>
    </location>
</feature>
<evidence type="ECO:0000256" key="4">
    <source>
        <dbReference type="ARBA" id="ARBA00022692"/>
    </source>
</evidence>
<keyword evidence="2 8" id="KW-0328">Glycosyltransferase</keyword>
<proteinExistence type="predicted"/>
<keyword evidence="3 8" id="KW-0808">Transferase</keyword>
<gene>
    <name evidence="8" type="ORF">VB739_02880</name>
</gene>
<dbReference type="Proteomes" id="UP001302329">
    <property type="component" value="Unassembled WGS sequence"/>
</dbReference>
<dbReference type="PANTHER" id="PTHR43867:SF2">
    <property type="entry name" value="CELLULOSE SYNTHASE CATALYTIC SUBUNIT A [UDP-FORMING]"/>
    <property type="match status" value="1"/>
</dbReference>